<dbReference type="PANTHER" id="PTHR11705">
    <property type="entry name" value="PROTEASE FAMILY M14 CARBOXYPEPTIDASE A,B"/>
    <property type="match status" value="1"/>
</dbReference>
<keyword evidence="5" id="KW-1185">Reference proteome</keyword>
<name>A0A915E9X9_9BILA</name>
<dbReference type="SUPFAM" id="SSF53187">
    <property type="entry name" value="Zn-dependent exopeptidases"/>
    <property type="match status" value="1"/>
</dbReference>
<dbReference type="GO" id="GO:0004181">
    <property type="term" value="F:metallocarboxypeptidase activity"/>
    <property type="evidence" value="ECO:0007669"/>
    <property type="project" value="InterPro"/>
</dbReference>
<dbReference type="GO" id="GO:0006508">
    <property type="term" value="P:proteolysis"/>
    <property type="evidence" value="ECO:0007669"/>
    <property type="project" value="InterPro"/>
</dbReference>
<dbReference type="AlphaFoldDB" id="A0A915E9X9"/>
<dbReference type="WBParaSite" id="jg3095">
    <property type="protein sequence ID" value="jg3095"/>
    <property type="gene ID" value="jg3095"/>
</dbReference>
<reference evidence="6" key="1">
    <citation type="submission" date="2022-11" db="UniProtKB">
        <authorList>
            <consortium name="WormBaseParasite"/>
        </authorList>
    </citation>
    <scope>IDENTIFICATION</scope>
</reference>
<comment type="similarity">
    <text evidence="2 3">Belongs to the peptidase M14 family.</text>
</comment>
<evidence type="ECO:0000256" key="2">
    <source>
        <dbReference type="ARBA" id="ARBA00005988"/>
    </source>
</evidence>
<accession>A0A915E9X9</accession>
<dbReference type="PROSITE" id="PS52035">
    <property type="entry name" value="PEPTIDASE_M14"/>
    <property type="match status" value="1"/>
</dbReference>
<evidence type="ECO:0000256" key="3">
    <source>
        <dbReference type="PROSITE-ProRule" id="PRU01379"/>
    </source>
</evidence>
<evidence type="ECO:0000256" key="1">
    <source>
        <dbReference type="ARBA" id="ARBA00001947"/>
    </source>
</evidence>
<evidence type="ECO:0000313" key="5">
    <source>
        <dbReference type="Proteomes" id="UP000887574"/>
    </source>
</evidence>
<evidence type="ECO:0000259" key="4">
    <source>
        <dbReference type="PROSITE" id="PS52035"/>
    </source>
</evidence>
<dbReference type="Pfam" id="PF00246">
    <property type="entry name" value="Peptidase_M14"/>
    <property type="match status" value="1"/>
</dbReference>
<sequence>MVRYMRTLDFYYPHIVQLVQIGKTHEGRSIEGIKVLPRQISDIIAFGCFRLAILQPIQPQRGFFGSMEMLIHAREWASSHTALFIINQLVSGYGKNSEITHYVNKLNFIIVPCTNPDGFEYSRSSLNPQVT</sequence>
<dbReference type="Gene3D" id="3.40.630.10">
    <property type="entry name" value="Zn peptidases"/>
    <property type="match status" value="1"/>
</dbReference>
<dbReference type="GO" id="GO:0008270">
    <property type="term" value="F:zinc ion binding"/>
    <property type="evidence" value="ECO:0007669"/>
    <property type="project" value="InterPro"/>
</dbReference>
<proteinExistence type="inferred from homology"/>
<comment type="caution">
    <text evidence="3">Lacks conserved residue(s) required for the propagation of feature annotation.</text>
</comment>
<organism evidence="5 6">
    <name type="scientific">Ditylenchus dipsaci</name>
    <dbReference type="NCBI Taxonomy" id="166011"/>
    <lineage>
        <taxon>Eukaryota</taxon>
        <taxon>Metazoa</taxon>
        <taxon>Ecdysozoa</taxon>
        <taxon>Nematoda</taxon>
        <taxon>Chromadorea</taxon>
        <taxon>Rhabditida</taxon>
        <taxon>Tylenchina</taxon>
        <taxon>Tylenchomorpha</taxon>
        <taxon>Sphaerularioidea</taxon>
        <taxon>Anguinidae</taxon>
        <taxon>Anguininae</taxon>
        <taxon>Ditylenchus</taxon>
    </lineage>
</organism>
<feature type="domain" description="Peptidase M14" evidence="4">
    <location>
        <begin position="1"/>
        <end position="131"/>
    </location>
</feature>
<dbReference type="Proteomes" id="UP000887574">
    <property type="component" value="Unplaced"/>
</dbReference>
<evidence type="ECO:0000313" key="6">
    <source>
        <dbReference type="WBParaSite" id="jg3095"/>
    </source>
</evidence>
<dbReference type="GO" id="GO:0005615">
    <property type="term" value="C:extracellular space"/>
    <property type="evidence" value="ECO:0007669"/>
    <property type="project" value="TreeGrafter"/>
</dbReference>
<dbReference type="PANTHER" id="PTHR11705:SF51">
    <property type="entry name" value="CARBOXYPEPTIDASE SURO-1-RELATED"/>
    <property type="match status" value="1"/>
</dbReference>
<protein>
    <submittedName>
        <fullName evidence="6">Peptidase M14 carboxypeptidase A domain-containing protein</fullName>
    </submittedName>
</protein>
<dbReference type="InterPro" id="IPR000834">
    <property type="entry name" value="Peptidase_M14"/>
</dbReference>
<comment type="cofactor">
    <cofactor evidence="1">
        <name>Zn(2+)</name>
        <dbReference type="ChEBI" id="CHEBI:29105"/>
    </cofactor>
</comment>